<dbReference type="Pfam" id="PF26215">
    <property type="entry name" value="HTH_animal"/>
    <property type="match status" value="1"/>
</dbReference>
<feature type="compositionally biased region" description="Basic residues" evidence="1">
    <location>
        <begin position="33"/>
        <end position="62"/>
    </location>
</feature>
<feature type="domain" description="Reverse transcriptase" evidence="2">
    <location>
        <begin position="550"/>
        <end position="812"/>
    </location>
</feature>
<dbReference type="AlphaFoldDB" id="A0A814WAQ0"/>
<evidence type="ECO:0000259" key="2">
    <source>
        <dbReference type="PROSITE" id="PS50878"/>
    </source>
</evidence>
<evidence type="ECO:0000313" key="3">
    <source>
        <dbReference type="EMBL" id="CAF1198769.1"/>
    </source>
</evidence>
<feature type="compositionally biased region" description="Low complexity" evidence="1">
    <location>
        <begin position="78"/>
        <end position="88"/>
    </location>
</feature>
<dbReference type="PANTHER" id="PTHR21301:SF10">
    <property type="entry name" value="REVERSE TRANSCRIPTASE DOMAIN-CONTAINING PROTEIN"/>
    <property type="match status" value="1"/>
</dbReference>
<feature type="region of interest" description="Disordered" evidence="1">
    <location>
        <begin position="1"/>
        <end position="88"/>
    </location>
</feature>
<gene>
    <name evidence="3" type="ORF">XAT740_LOCUS23551</name>
</gene>
<dbReference type="InterPro" id="IPR058912">
    <property type="entry name" value="HTH_animal"/>
</dbReference>
<evidence type="ECO:0000256" key="1">
    <source>
        <dbReference type="SAM" id="MobiDB-lite"/>
    </source>
</evidence>
<proteinExistence type="predicted"/>
<dbReference type="EMBL" id="CAJNOR010001785">
    <property type="protein sequence ID" value="CAF1198769.1"/>
    <property type="molecule type" value="Genomic_DNA"/>
</dbReference>
<dbReference type="PANTHER" id="PTHR21301">
    <property type="entry name" value="REVERSE TRANSCRIPTASE"/>
    <property type="match status" value="1"/>
</dbReference>
<name>A0A814WAQ0_ADIRI</name>
<dbReference type="PROSITE" id="PS50878">
    <property type="entry name" value="RT_POL"/>
    <property type="match status" value="1"/>
</dbReference>
<sequence>MDTNDTNRQGDQPLAQQQLPRKKCHGNRQDQRFRRKCRKRGMKPKKIKKLLKERKRGKKTKTQNKNNPQVELLNQEFTDTNSNTPLLTTTTTTIGNLNKRKRDISVQDFQTHSTATVPKSNTELNKYQTELNTQKQSCPIVDLSMDQIDQCLKQFIDSQRQYLLTRKKNELKKFKDHISTNEIIQSVSIQHQLTVVQNEFLQQAMIIRQQELKIWEEILMFEIRISCKFLPLNFYQMETFIVPLSYIPVIKEQKVIEFNNKQYKIIQEGKRNWLDIFLHTYEIKLQQYEQQYENIFQQFQGPQQLSTGQITTMDDSSDLMNKTQEYINNQTNKLKEDISQKMAFFRRKLLTYRQSSSTSKDTVGVSPESYLALYENPFNTCQWNQLSLGPSFIRLNQTACRPQDQQKIEIENQYKDITQKVRKHLTSYPHLVPFTSPYFKQYEHHLRIYLNHCYFAPVPYKDQMQSLEQLHIATTIRKTIKQNKLILRRTDNGHNFYIGSANEYEKKVQNFFQDTKAFEELPENPLDQIVDKAIELLNHLRQKGHISKQQYDEMVPDRTETELPHLYFNPKTHKDGIPVRPIENKRIRPIFNEICQPTNITDGNSFLNEMFKYTKKGLLKPTTLFCIFDIRNLYTMLPQDEALNILIDFLYTHGYRNVQGISLDTIRKLASFVIKENVCAYSKKIYRQIIGGAMGSSFTLTLANIFMWKWQKDIVRQQDVTCEFYGRYIDDVFMTWNRSEEDLINLLDQANTWHLNIKLDYKIGKTVPFLDILLTNNNGILSTSVYHKPAAEPYVVPFQSDHPRHIFVNIIQNSLKHALKYSSTFEAFSHERRYIKLMLLYNGYPSSLIENQFRKFFHEHISSTSLLSFIINEKQFHVMRQTIQPNANTSDILNILTIDNQQNTITTATTTTTMAPSNNEDKTNIRFPLKFQSNIVKLTKLSISHPQEKCLQKTMKKWSTTAICLYY</sequence>
<feature type="compositionally biased region" description="Polar residues" evidence="1">
    <location>
        <begin position="1"/>
        <end position="19"/>
    </location>
</feature>
<organism evidence="3 4">
    <name type="scientific">Adineta ricciae</name>
    <name type="common">Rotifer</name>
    <dbReference type="NCBI Taxonomy" id="249248"/>
    <lineage>
        <taxon>Eukaryota</taxon>
        <taxon>Metazoa</taxon>
        <taxon>Spiralia</taxon>
        <taxon>Gnathifera</taxon>
        <taxon>Rotifera</taxon>
        <taxon>Eurotatoria</taxon>
        <taxon>Bdelloidea</taxon>
        <taxon>Adinetida</taxon>
        <taxon>Adinetidae</taxon>
        <taxon>Adineta</taxon>
    </lineage>
</organism>
<reference evidence="3" key="1">
    <citation type="submission" date="2021-02" db="EMBL/GenBank/DDBJ databases">
        <authorList>
            <person name="Nowell W R."/>
        </authorList>
    </citation>
    <scope>NUCLEOTIDE SEQUENCE</scope>
</reference>
<accession>A0A814WAQ0</accession>
<protein>
    <recommendedName>
        <fullName evidence="2">Reverse transcriptase domain-containing protein</fullName>
    </recommendedName>
</protein>
<evidence type="ECO:0000313" key="4">
    <source>
        <dbReference type="Proteomes" id="UP000663828"/>
    </source>
</evidence>
<comment type="caution">
    <text evidence="3">The sequence shown here is derived from an EMBL/GenBank/DDBJ whole genome shotgun (WGS) entry which is preliminary data.</text>
</comment>
<dbReference type="Proteomes" id="UP000663828">
    <property type="component" value="Unassembled WGS sequence"/>
</dbReference>
<keyword evidence="4" id="KW-1185">Reference proteome</keyword>
<dbReference type="InterPro" id="IPR000477">
    <property type="entry name" value="RT_dom"/>
</dbReference>